<dbReference type="InterPro" id="IPR023210">
    <property type="entry name" value="NADP_OxRdtase_dom"/>
</dbReference>
<organism evidence="10 11">
    <name type="scientific">Acrobeloides nanus</name>
    <dbReference type="NCBI Taxonomy" id="290746"/>
    <lineage>
        <taxon>Eukaryota</taxon>
        <taxon>Metazoa</taxon>
        <taxon>Ecdysozoa</taxon>
        <taxon>Nematoda</taxon>
        <taxon>Chromadorea</taxon>
        <taxon>Rhabditida</taxon>
        <taxon>Tylenchina</taxon>
        <taxon>Cephalobomorpha</taxon>
        <taxon>Cephaloboidea</taxon>
        <taxon>Cephalobidae</taxon>
        <taxon>Acrobeloides</taxon>
    </lineage>
</organism>
<feature type="domain" description="NADP-dependent oxidoreductase" evidence="9">
    <location>
        <begin position="80"/>
        <end position="212"/>
    </location>
</feature>
<name>A0A914DKQ3_9BILA</name>
<evidence type="ECO:0000256" key="7">
    <source>
        <dbReference type="ARBA" id="ARBA00031732"/>
    </source>
</evidence>
<dbReference type="PANTHER" id="PTHR13295">
    <property type="entry name" value="GLUTAMATE CYSTEINE LIGASE REGULATORY SUBUNIT"/>
    <property type="match status" value="1"/>
</dbReference>
<dbReference type="InterPro" id="IPR032963">
    <property type="entry name" value="Gclm"/>
</dbReference>
<evidence type="ECO:0000256" key="3">
    <source>
        <dbReference type="ARBA" id="ARBA00011532"/>
    </source>
</evidence>
<sequence length="254" mass="28955">MTANCAWQSLIARLHQLNKFRLHTGNINNYMELKIKRFKNSAEELITCLDLQFPLLKADLAVSEQGMVLLSDREDATTYERNDLKITLKVFLQEFDISHIENAIEATIAQLETDNIEQLIIAFPRPENEDDDTEVDKEWLVQVLNIWSELEKIVASGKVTSLGVADFNLVQLRALCQEANMKPCIDHFNIEGCCVVPPELQAYAKDQEIQLLTHNDPHPFPLADVFKTFCTLNASAPVCSRTFEPIWAARYANF</sequence>
<evidence type="ECO:0000313" key="10">
    <source>
        <dbReference type="Proteomes" id="UP000887540"/>
    </source>
</evidence>
<evidence type="ECO:0000259" key="9">
    <source>
        <dbReference type="Pfam" id="PF00248"/>
    </source>
</evidence>
<dbReference type="AlphaFoldDB" id="A0A914DKQ3"/>
<dbReference type="GO" id="GO:0035226">
    <property type="term" value="F:glutamate-cysteine ligase catalytic subunit binding"/>
    <property type="evidence" value="ECO:0007669"/>
    <property type="project" value="InterPro"/>
</dbReference>
<dbReference type="GO" id="GO:0017109">
    <property type="term" value="C:glutamate-cysteine ligase complex"/>
    <property type="evidence" value="ECO:0007669"/>
    <property type="project" value="TreeGrafter"/>
</dbReference>
<keyword evidence="4" id="KW-0317">Glutathione biosynthesis</keyword>
<evidence type="ECO:0000256" key="1">
    <source>
        <dbReference type="ARBA" id="ARBA00005006"/>
    </source>
</evidence>
<dbReference type="InterPro" id="IPR036812">
    <property type="entry name" value="NAD(P)_OxRdtase_dom_sf"/>
</dbReference>
<proteinExistence type="inferred from homology"/>
<evidence type="ECO:0000256" key="4">
    <source>
        <dbReference type="ARBA" id="ARBA00022684"/>
    </source>
</evidence>
<evidence type="ECO:0000256" key="2">
    <source>
        <dbReference type="ARBA" id="ARBA00008612"/>
    </source>
</evidence>
<dbReference type="Proteomes" id="UP000887540">
    <property type="component" value="Unplaced"/>
</dbReference>
<dbReference type="PANTHER" id="PTHR13295:SF4">
    <property type="entry name" value="GLUTAMATE--CYSTEINE LIGASE REGULATORY SUBUNIT"/>
    <property type="match status" value="1"/>
</dbReference>
<protein>
    <recommendedName>
        <fullName evidence="7">GCS light chain</fullName>
    </recommendedName>
    <alternativeName>
        <fullName evidence="5">Gamma-ECS regulatory subunit</fullName>
    </alternativeName>
    <alternativeName>
        <fullName evidence="8">Gamma-glutamylcysteine synthetase regulatory subunit</fullName>
    </alternativeName>
    <alternativeName>
        <fullName evidence="6">Glutamate--cysteine ligase modifier subunit</fullName>
    </alternativeName>
</protein>
<comment type="similarity">
    <text evidence="2">Belongs to the aldo/keto reductase family. Glutamate--cysteine ligase light chain subfamily.</text>
</comment>
<evidence type="ECO:0000256" key="8">
    <source>
        <dbReference type="ARBA" id="ARBA00032926"/>
    </source>
</evidence>
<dbReference type="WBParaSite" id="ACRNAN_scaffold2902.g27685.t1">
    <property type="protein sequence ID" value="ACRNAN_scaffold2902.g27685.t1"/>
    <property type="gene ID" value="ACRNAN_scaffold2902.g27685"/>
</dbReference>
<comment type="pathway">
    <text evidence="1">Sulfur metabolism; glutathione biosynthesis; glutathione from L-cysteine and L-glutamate: step 1/2.</text>
</comment>
<dbReference type="GO" id="GO:0006750">
    <property type="term" value="P:glutathione biosynthetic process"/>
    <property type="evidence" value="ECO:0007669"/>
    <property type="project" value="UniProtKB-KW"/>
</dbReference>
<accession>A0A914DKQ3</accession>
<reference evidence="11" key="1">
    <citation type="submission" date="2022-11" db="UniProtKB">
        <authorList>
            <consortium name="WormBaseParasite"/>
        </authorList>
    </citation>
    <scope>IDENTIFICATION</scope>
</reference>
<keyword evidence="10" id="KW-1185">Reference proteome</keyword>
<evidence type="ECO:0000313" key="11">
    <source>
        <dbReference type="WBParaSite" id="ACRNAN_scaffold2902.g27685.t1"/>
    </source>
</evidence>
<evidence type="ECO:0000256" key="5">
    <source>
        <dbReference type="ARBA" id="ARBA00030406"/>
    </source>
</evidence>
<evidence type="ECO:0000256" key="6">
    <source>
        <dbReference type="ARBA" id="ARBA00031154"/>
    </source>
</evidence>
<dbReference type="GO" id="GO:0030234">
    <property type="term" value="F:enzyme regulator activity"/>
    <property type="evidence" value="ECO:0007669"/>
    <property type="project" value="TreeGrafter"/>
</dbReference>
<dbReference type="Pfam" id="PF00248">
    <property type="entry name" value="Aldo_ket_red"/>
    <property type="match status" value="1"/>
</dbReference>
<dbReference type="SUPFAM" id="SSF51430">
    <property type="entry name" value="NAD(P)-linked oxidoreductase"/>
    <property type="match status" value="1"/>
</dbReference>
<comment type="subunit">
    <text evidence="3">Heterodimer of a catalytic heavy chain and a regulatory light chain.</text>
</comment>
<dbReference type="Gene3D" id="3.20.20.100">
    <property type="entry name" value="NADP-dependent oxidoreductase domain"/>
    <property type="match status" value="1"/>
</dbReference>